<evidence type="ECO:0000256" key="5">
    <source>
        <dbReference type="PROSITE-ProRule" id="PRU01330"/>
    </source>
</evidence>
<dbReference type="InterPro" id="IPR008147">
    <property type="entry name" value="Gln_synt_N"/>
</dbReference>
<feature type="domain" description="GS beta-grasp" evidence="7">
    <location>
        <begin position="13"/>
        <end position="109"/>
    </location>
</feature>
<dbReference type="PROSITE" id="PS51986">
    <property type="entry name" value="GS_BETA_GRASP"/>
    <property type="match status" value="1"/>
</dbReference>
<dbReference type="PANTHER" id="PTHR43785:SF12">
    <property type="entry name" value="TYPE-1 GLUTAMINE SYNTHETASE 2"/>
    <property type="match status" value="1"/>
</dbReference>
<reference evidence="9" key="1">
    <citation type="submission" date="2020-02" db="EMBL/GenBank/DDBJ databases">
        <authorList>
            <person name="Meier V. D."/>
        </authorList>
    </citation>
    <scope>NUCLEOTIDE SEQUENCE</scope>
    <source>
        <strain evidence="9">AVDCRST_MAG13</strain>
    </source>
</reference>
<evidence type="ECO:0000256" key="6">
    <source>
        <dbReference type="RuleBase" id="RU000384"/>
    </source>
</evidence>
<dbReference type="InterPro" id="IPR036651">
    <property type="entry name" value="Gln_synt_N_sf"/>
</dbReference>
<dbReference type="Gene3D" id="3.30.590.10">
    <property type="entry name" value="Glutamine synthetase/guanido kinase, catalytic domain"/>
    <property type="match status" value="1"/>
</dbReference>
<dbReference type="SUPFAM" id="SSF55931">
    <property type="entry name" value="Glutamine synthetase/guanido kinase"/>
    <property type="match status" value="1"/>
</dbReference>
<evidence type="ECO:0000256" key="1">
    <source>
        <dbReference type="ARBA" id="ARBA00009897"/>
    </source>
</evidence>
<dbReference type="GO" id="GO:0042402">
    <property type="term" value="P:biogenic amine catabolic process"/>
    <property type="evidence" value="ECO:0007669"/>
    <property type="project" value="UniProtKB-ARBA"/>
</dbReference>
<feature type="domain" description="GS catalytic" evidence="8">
    <location>
        <begin position="116"/>
        <end position="442"/>
    </location>
</feature>
<evidence type="ECO:0000259" key="8">
    <source>
        <dbReference type="PROSITE" id="PS51987"/>
    </source>
</evidence>
<dbReference type="Pfam" id="PF00120">
    <property type="entry name" value="Gln-synt_C"/>
    <property type="match status" value="1"/>
</dbReference>
<keyword evidence="2" id="KW-0436">Ligase</keyword>
<evidence type="ECO:0000313" key="9">
    <source>
        <dbReference type="EMBL" id="CAA9466627.1"/>
    </source>
</evidence>
<dbReference type="GO" id="GO:0004356">
    <property type="term" value="F:glutamine synthetase activity"/>
    <property type="evidence" value="ECO:0007669"/>
    <property type="project" value="InterPro"/>
</dbReference>
<dbReference type="SMART" id="SM01230">
    <property type="entry name" value="Gln-synt_C"/>
    <property type="match status" value="1"/>
</dbReference>
<dbReference type="GO" id="GO:0006576">
    <property type="term" value="P:biogenic amine metabolic process"/>
    <property type="evidence" value="ECO:0007669"/>
    <property type="project" value="UniProtKB-ARBA"/>
</dbReference>
<accession>A0A6J4R7W8</accession>
<dbReference type="InterPro" id="IPR014746">
    <property type="entry name" value="Gln_synth/guanido_kin_cat_dom"/>
</dbReference>
<organism evidence="9">
    <name type="scientific">uncultured Solirubrobacteraceae bacterium</name>
    <dbReference type="NCBI Taxonomy" id="1162706"/>
    <lineage>
        <taxon>Bacteria</taxon>
        <taxon>Bacillati</taxon>
        <taxon>Actinomycetota</taxon>
        <taxon>Thermoleophilia</taxon>
        <taxon>Solirubrobacterales</taxon>
        <taxon>Solirubrobacteraceae</taxon>
        <taxon>environmental samples</taxon>
    </lineage>
</organism>
<dbReference type="InterPro" id="IPR008146">
    <property type="entry name" value="Gln_synth_cat_dom"/>
</dbReference>
<comment type="similarity">
    <text evidence="1 5 6">Belongs to the glutamine synthetase family.</text>
</comment>
<evidence type="ECO:0000259" key="7">
    <source>
        <dbReference type="PROSITE" id="PS51986"/>
    </source>
</evidence>
<dbReference type="GO" id="GO:0006542">
    <property type="term" value="P:glutamine biosynthetic process"/>
    <property type="evidence" value="ECO:0007669"/>
    <property type="project" value="InterPro"/>
</dbReference>
<evidence type="ECO:0000256" key="3">
    <source>
        <dbReference type="ARBA" id="ARBA00022741"/>
    </source>
</evidence>
<dbReference type="PANTHER" id="PTHR43785">
    <property type="entry name" value="GAMMA-GLUTAMYLPUTRESCINE SYNTHETASE"/>
    <property type="match status" value="1"/>
</dbReference>
<dbReference type="AlphaFoldDB" id="A0A6J4R7W8"/>
<dbReference type="PROSITE" id="PS51987">
    <property type="entry name" value="GS_CATALYTIC"/>
    <property type="match status" value="1"/>
</dbReference>
<dbReference type="EMBL" id="CADCVO010000016">
    <property type="protein sequence ID" value="CAA9466627.1"/>
    <property type="molecule type" value="Genomic_DNA"/>
</dbReference>
<dbReference type="GO" id="GO:0005524">
    <property type="term" value="F:ATP binding"/>
    <property type="evidence" value="ECO:0007669"/>
    <property type="project" value="UniProtKB-KW"/>
</dbReference>
<keyword evidence="4" id="KW-0067">ATP-binding</keyword>
<sequence>MNLEELRRQVAEGTVDTVVLAMTDMQGRLQGKRLHAAHFLDEVLDHGAEACNYLLAVDVEMNPAPGFALASWDAGYGDFELIPDLGTLRELPWQPGSVLMLADVRWPDGSDVKPSPRQVLRGQLARLAERGWEAHAASELELIVFQDSYEQAWDAGYRGLTPANRYNIDYSLLGTAKVEPLVRRIRREMAGAGLTVEDSKGECNLGQHEINFKYADALTAADQHVVYKTGVKEIAGQEGMAITFMAKFNEREGSSCHIHLSLRTAEGGALFADDEAVFSSFLAGQLAGTRELSLLLAPNVNSYKRFADRSFAPTAMAWGHDNRTCGFRVVGHGASKRIECRIPGADVNPYLALSALVAAGLQGVDRGLELEPPEEGNAYDSGHPRVPSSLREARELFAQSALARDALGDEVVDHYVNAADVELAAFESAVTDWERVRGFERL</sequence>
<dbReference type="FunFam" id="3.10.20.70:FF:000015">
    <property type="entry name" value="Putative glutamine synthetase"/>
    <property type="match status" value="1"/>
</dbReference>
<evidence type="ECO:0000256" key="4">
    <source>
        <dbReference type="ARBA" id="ARBA00022840"/>
    </source>
</evidence>
<protein>
    <submittedName>
        <fullName evidence="9">Glutamine synthetase family protein in hypothetical Actinobacterial gene cluster</fullName>
    </submittedName>
</protein>
<evidence type="ECO:0000256" key="2">
    <source>
        <dbReference type="ARBA" id="ARBA00022598"/>
    </source>
</evidence>
<gene>
    <name evidence="9" type="ORF">AVDCRST_MAG13-82</name>
</gene>
<name>A0A6J4R7W8_9ACTN</name>
<dbReference type="Gene3D" id="3.10.20.70">
    <property type="entry name" value="Glutamine synthetase, N-terminal domain"/>
    <property type="match status" value="1"/>
</dbReference>
<dbReference type="SUPFAM" id="SSF54368">
    <property type="entry name" value="Glutamine synthetase, N-terminal domain"/>
    <property type="match status" value="1"/>
</dbReference>
<proteinExistence type="inferred from homology"/>
<dbReference type="FunFam" id="3.30.590.10:FF:000005">
    <property type="entry name" value="Probable glutamine synthetase"/>
    <property type="match status" value="1"/>
</dbReference>
<keyword evidence="3" id="KW-0547">Nucleotide-binding</keyword>